<dbReference type="InterPro" id="IPR023408">
    <property type="entry name" value="MscS_beta-dom_sf"/>
</dbReference>
<dbReference type="Gene3D" id="2.30.30.60">
    <property type="match status" value="1"/>
</dbReference>
<evidence type="ECO:0000313" key="9">
    <source>
        <dbReference type="Proteomes" id="UP000595332"/>
    </source>
</evidence>
<dbReference type="PANTHER" id="PTHR30221:SF18">
    <property type="entry name" value="SLL0590 PROTEIN"/>
    <property type="match status" value="1"/>
</dbReference>
<feature type="transmembrane region" description="Helical" evidence="5">
    <location>
        <begin position="49"/>
        <end position="69"/>
    </location>
</feature>
<comment type="caution">
    <text evidence="5">Lacks conserved residue(s) required for the propagation of feature annotation.</text>
</comment>
<keyword evidence="5" id="KW-0407">Ion channel</keyword>
<keyword evidence="4 5" id="KW-0472">Membrane</keyword>
<keyword evidence="5" id="KW-0997">Cell inner membrane</keyword>
<comment type="subunit">
    <text evidence="5">Homoheptamer.</text>
</comment>
<evidence type="ECO:0000256" key="1">
    <source>
        <dbReference type="ARBA" id="ARBA00004370"/>
    </source>
</evidence>
<evidence type="ECO:0000256" key="6">
    <source>
        <dbReference type="SAM" id="Coils"/>
    </source>
</evidence>
<keyword evidence="5" id="KW-0406">Ion transport</keyword>
<feature type="transmembrane region" description="Helical" evidence="5">
    <location>
        <begin position="6"/>
        <end position="28"/>
    </location>
</feature>
<comment type="subcellular location">
    <subcellularLocation>
        <location evidence="5">Cell inner membrane</location>
        <topology evidence="5">Multi-pass membrane protein</topology>
    </subcellularLocation>
    <subcellularLocation>
        <location evidence="1">Membrane</location>
    </subcellularLocation>
</comment>
<organism evidence="8 9">
    <name type="scientific">Neptunomonas japonica JAMM 1380</name>
    <dbReference type="NCBI Taxonomy" id="1441457"/>
    <lineage>
        <taxon>Bacteria</taxon>
        <taxon>Pseudomonadati</taxon>
        <taxon>Pseudomonadota</taxon>
        <taxon>Gammaproteobacteria</taxon>
        <taxon>Oceanospirillales</taxon>
        <taxon>Oceanospirillaceae</taxon>
        <taxon>Neptunomonas</taxon>
    </lineage>
</organism>
<dbReference type="EMBL" id="AP014546">
    <property type="protein sequence ID" value="BBB29152.1"/>
    <property type="molecule type" value="Genomic_DNA"/>
</dbReference>
<dbReference type="KEGG" id="njp:NEJAP_1199"/>
<keyword evidence="5" id="KW-0813">Transport</keyword>
<evidence type="ECO:0000256" key="2">
    <source>
        <dbReference type="ARBA" id="ARBA00022692"/>
    </source>
</evidence>
<feature type="domain" description="Mechanosensitive ion channel MscS" evidence="7">
    <location>
        <begin position="95"/>
        <end position="156"/>
    </location>
</feature>
<feature type="coiled-coil region" evidence="6">
    <location>
        <begin position="285"/>
        <end position="345"/>
    </location>
</feature>
<evidence type="ECO:0000256" key="3">
    <source>
        <dbReference type="ARBA" id="ARBA00022989"/>
    </source>
</evidence>
<dbReference type="Pfam" id="PF00924">
    <property type="entry name" value="MS_channel_2nd"/>
    <property type="match status" value="1"/>
</dbReference>
<proteinExistence type="inferred from homology"/>
<evidence type="ECO:0000256" key="4">
    <source>
        <dbReference type="ARBA" id="ARBA00023136"/>
    </source>
</evidence>
<keyword evidence="2 5" id="KW-0812">Transmembrane</keyword>
<dbReference type="RefSeq" id="WP_201349781.1">
    <property type="nucleotide sequence ID" value="NZ_AP014546.1"/>
</dbReference>
<dbReference type="SUPFAM" id="SSF50182">
    <property type="entry name" value="Sm-like ribonucleoproteins"/>
    <property type="match status" value="1"/>
</dbReference>
<evidence type="ECO:0000313" key="8">
    <source>
        <dbReference type="EMBL" id="BBB29152.1"/>
    </source>
</evidence>
<evidence type="ECO:0000259" key="7">
    <source>
        <dbReference type="Pfam" id="PF00924"/>
    </source>
</evidence>
<dbReference type="GO" id="GO:0008381">
    <property type="term" value="F:mechanosensitive monoatomic ion channel activity"/>
    <property type="evidence" value="ECO:0007669"/>
    <property type="project" value="InterPro"/>
</dbReference>
<keyword evidence="3 5" id="KW-1133">Transmembrane helix</keyword>
<dbReference type="InterPro" id="IPR010920">
    <property type="entry name" value="LSM_dom_sf"/>
</dbReference>
<keyword evidence="9" id="KW-1185">Reference proteome</keyword>
<comment type="similarity">
    <text evidence="5">Belongs to the MscS (TC 1.A.23) family.</text>
</comment>
<dbReference type="AlphaFoldDB" id="A0A7R6PFE8"/>
<dbReference type="PANTHER" id="PTHR30221">
    <property type="entry name" value="SMALL-CONDUCTANCE MECHANOSENSITIVE CHANNEL"/>
    <property type="match status" value="1"/>
</dbReference>
<protein>
    <recommendedName>
        <fullName evidence="5">Small-conductance mechanosensitive channel</fullName>
    </recommendedName>
</protein>
<accession>A0A7R6PFE8</accession>
<dbReference type="Proteomes" id="UP000595332">
    <property type="component" value="Chromosome"/>
</dbReference>
<keyword evidence="6" id="KW-0175">Coiled coil</keyword>
<feature type="transmembrane region" description="Helical" evidence="5">
    <location>
        <begin position="75"/>
        <end position="101"/>
    </location>
</feature>
<gene>
    <name evidence="8" type="ORF">NEJAP_1199</name>
</gene>
<dbReference type="InterPro" id="IPR006685">
    <property type="entry name" value="MscS_channel_2nd"/>
</dbReference>
<keyword evidence="5" id="KW-1003">Cell membrane</keyword>
<reference evidence="8 9" key="1">
    <citation type="journal article" date="2008" name="Int. J. Syst. Evol. Microbiol.">
        <title>Neptunomonas japonica sp. nov., an Osedax japonicus symbiont-like bacterium isolated from sediment adjacent to sperm whale carcasses off Kagoshima, Japan.</title>
        <authorList>
            <person name="Miyazaki M."/>
            <person name="Nogi Y."/>
            <person name="Fujiwara Y."/>
            <person name="Kawato M."/>
            <person name="Kubokawa K."/>
            <person name="Horikoshi K."/>
        </authorList>
    </citation>
    <scope>NUCLEOTIDE SEQUENCE [LARGE SCALE GENOMIC DNA]</scope>
    <source>
        <strain evidence="8 9">JAMM 1380</strain>
    </source>
</reference>
<dbReference type="GO" id="GO:0005886">
    <property type="term" value="C:plasma membrane"/>
    <property type="evidence" value="ECO:0007669"/>
    <property type="project" value="UniProtKB-SubCell"/>
</dbReference>
<evidence type="ECO:0000256" key="5">
    <source>
        <dbReference type="RuleBase" id="RU369025"/>
    </source>
</evidence>
<dbReference type="InterPro" id="IPR045275">
    <property type="entry name" value="MscS_archaea/bacteria_type"/>
</dbReference>
<comment type="function">
    <text evidence="5">Mechanosensitive channel that participates in the regulation of osmotic pressure changes within the cell, opening in response to stretch forces in the membrane lipid bilayer, without the need for other proteins. Contributes to normal resistance to hypoosmotic shock. Forms an ion channel of 1.0 nanosiemens conductance with a slight preference for anions.</text>
</comment>
<name>A0A7R6PFE8_9GAMM</name>
<sequence>MDSLVGQVAFLAPSLVVSLVVVALLLMANWVLLGRHPELGNEKKLPRQLTLLALTLIGFVVITFALPISDTARNQVITLVGVLFSGIVAFSSTTFVANFMAGIMLRMNQPFRTGDFIRVEDHFGRVSERGLFDTEIQSEHRALITLPNLYLVSRPVEVISKSGAIISSTLTLGYDVHYSRIESLLISAAKATDLKDPFVQVIELGNDAVTYRVSGLLIDVKSMLTTRSLLHRAMLDALHDGAVEIVSPTFVNQRRMDDHVKIVPGAGVRQSVEALSTPEDIIFDKAEKAEQQEAAQERLKKELQTLGETLSVANGDEKTKIESHIEQVKQQLDNVSELRERSKKEY</sequence>